<gene>
    <name evidence="2" type="ORF">TW71_16685</name>
</gene>
<dbReference type="SUPFAM" id="SSF81301">
    <property type="entry name" value="Nucleotidyltransferase"/>
    <property type="match status" value="1"/>
</dbReference>
<name>A0A837G523_9VIBR</name>
<dbReference type="Gene3D" id="3.30.460.10">
    <property type="entry name" value="Beta Polymerase, domain 2"/>
    <property type="match status" value="1"/>
</dbReference>
<organism evidence="2">
    <name type="scientific">Vibrio coralliilyticus</name>
    <dbReference type="NCBI Taxonomy" id="190893"/>
    <lineage>
        <taxon>Bacteria</taxon>
        <taxon>Pseudomonadati</taxon>
        <taxon>Pseudomonadota</taxon>
        <taxon>Gammaproteobacteria</taxon>
        <taxon>Vibrionales</taxon>
        <taxon>Vibrionaceae</taxon>
        <taxon>Vibrio</taxon>
    </lineage>
</organism>
<dbReference type="InterPro" id="IPR002934">
    <property type="entry name" value="Polymerase_NTP_transf_dom"/>
</dbReference>
<dbReference type="EMBL" id="JXXR01000017">
    <property type="protein sequence ID" value="KJY70502.1"/>
    <property type="molecule type" value="Genomic_DNA"/>
</dbReference>
<protein>
    <recommendedName>
        <fullName evidence="1">Polymerase nucleotidyl transferase domain-containing protein</fullName>
    </recommendedName>
</protein>
<accession>A0A837G523</accession>
<evidence type="ECO:0000259" key="1">
    <source>
        <dbReference type="Pfam" id="PF01909"/>
    </source>
</evidence>
<dbReference type="CDD" id="cd05403">
    <property type="entry name" value="NT_KNTase_like"/>
    <property type="match status" value="1"/>
</dbReference>
<dbReference type="Pfam" id="PF01909">
    <property type="entry name" value="NTP_transf_2"/>
    <property type="match status" value="1"/>
</dbReference>
<dbReference type="GO" id="GO:0016779">
    <property type="term" value="F:nucleotidyltransferase activity"/>
    <property type="evidence" value="ECO:0007669"/>
    <property type="project" value="InterPro"/>
</dbReference>
<comment type="caution">
    <text evidence="2">The sequence shown here is derived from an EMBL/GenBank/DDBJ whole genome shotgun (WGS) entry which is preliminary data.</text>
</comment>
<reference evidence="2" key="1">
    <citation type="journal article" date="2015" name="BMC Genomics">
        <title>Genome mining reveals unlocked bioactive potential of marine Gram-negative bacteria.</title>
        <authorList>
            <person name="Machado H."/>
            <person name="Sonnenschein E.C."/>
            <person name="Melchiorsen J."/>
            <person name="Gram L."/>
        </authorList>
    </citation>
    <scope>NUCLEOTIDE SEQUENCE</scope>
    <source>
        <strain evidence="2">S2052</strain>
    </source>
</reference>
<sequence>MKPMNNGLDEQGYILNHCSVTYIQPAFSQSVDRVVSCLRDTFSGKIHSLYLYGSVARGTAVEFESDLDLSIVFTKPLDLETERKLEVTKSELEQELSIFSKIDFDPGHLEAILSPNEIYHWQFWLKHCCCCVSGDDLSQKFNQLQPNRKIGFALNGDLSSFITQACDELNESNHKYMGKMLAKKILRSAYTLIAEKDNSWHVEITLCAKAVLNHYPKESQSVELALRMIEGQPYGIEDIQQLANGWGRRVAYQFEVEEY</sequence>
<evidence type="ECO:0000313" key="2">
    <source>
        <dbReference type="EMBL" id="KJY70502.1"/>
    </source>
</evidence>
<proteinExistence type="predicted"/>
<feature type="domain" description="Polymerase nucleotidyl transferase" evidence="1">
    <location>
        <begin position="34"/>
        <end position="103"/>
    </location>
</feature>
<dbReference type="InterPro" id="IPR043519">
    <property type="entry name" value="NT_sf"/>
</dbReference>
<dbReference type="RefSeq" id="WP_045986648.1">
    <property type="nucleotide sequence ID" value="NZ_JXXS01000001.1"/>
</dbReference>
<dbReference type="AlphaFoldDB" id="A0A837G523"/>